<sequence>MLFNEQLDKRIAALFEEHRCLYGYRRLHVELLEQGYYLSRERVRRRMNKLHLKAKQRKKYKQTTDSNHDKPVAENILDRHFSMNAPNQAWVCDITYIRVNGQWLYLAIVLDLYSRKIIGWAMDIRMESALVCQALTMALLHRAYPSKVIVHSDRGSQYCSEDYQAILTAYGLTCSMSRKGNCWDNAVAESFFHTLKTEWIYRHKLENMAKPSR</sequence>
<dbReference type="NCBIfam" id="NF033516">
    <property type="entry name" value="transpos_IS3"/>
    <property type="match status" value="1"/>
</dbReference>
<dbReference type="Gene3D" id="3.30.420.10">
    <property type="entry name" value="Ribonuclease H-like superfamily/Ribonuclease H"/>
    <property type="match status" value="1"/>
</dbReference>
<dbReference type="InterPro" id="IPR001584">
    <property type="entry name" value="Integrase_cat-core"/>
</dbReference>
<keyword evidence="3" id="KW-1185">Reference proteome</keyword>
<dbReference type="SUPFAM" id="SSF53098">
    <property type="entry name" value="Ribonuclease H-like"/>
    <property type="match status" value="1"/>
</dbReference>
<organism evidence="2 3">
    <name type="scientific">Orbus sasakiae</name>
    <dbReference type="NCBI Taxonomy" id="1078475"/>
    <lineage>
        <taxon>Bacteria</taxon>
        <taxon>Pseudomonadati</taxon>
        <taxon>Pseudomonadota</taxon>
        <taxon>Gammaproteobacteria</taxon>
        <taxon>Orbales</taxon>
        <taxon>Orbaceae</taxon>
        <taxon>Orbus</taxon>
    </lineage>
</organism>
<evidence type="ECO:0000313" key="2">
    <source>
        <dbReference type="EMBL" id="GAA5113509.1"/>
    </source>
</evidence>
<dbReference type="PANTHER" id="PTHR46889:SF4">
    <property type="entry name" value="TRANSPOSASE INSO FOR INSERTION SEQUENCE ELEMENT IS911B-RELATED"/>
    <property type="match status" value="1"/>
</dbReference>
<comment type="caution">
    <text evidence="2">The sequence shown here is derived from an EMBL/GenBank/DDBJ whole genome shotgun (WGS) entry which is preliminary data.</text>
</comment>
<feature type="domain" description="Integrase catalytic" evidence="1">
    <location>
        <begin position="82"/>
        <end position="213"/>
    </location>
</feature>
<accession>A0ABP9NAY5</accession>
<name>A0ABP9NAY5_9GAMM</name>
<dbReference type="EMBL" id="BAABHY010000006">
    <property type="protein sequence ID" value="GAA5113509.1"/>
    <property type="molecule type" value="Genomic_DNA"/>
</dbReference>
<proteinExistence type="predicted"/>
<evidence type="ECO:0000259" key="1">
    <source>
        <dbReference type="PROSITE" id="PS50994"/>
    </source>
</evidence>
<dbReference type="InterPro" id="IPR036397">
    <property type="entry name" value="RNaseH_sf"/>
</dbReference>
<gene>
    <name evidence="2" type="ORF">GCM10023211_21750</name>
</gene>
<dbReference type="PROSITE" id="PS50994">
    <property type="entry name" value="INTEGRASE"/>
    <property type="match status" value="1"/>
</dbReference>
<dbReference type="InterPro" id="IPR025948">
    <property type="entry name" value="HTH-like_dom"/>
</dbReference>
<dbReference type="InterPro" id="IPR012337">
    <property type="entry name" value="RNaseH-like_sf"/>
</dbReference>
<dbReference type="Pfam" id="PF00665">
    <property type="entry name" value="rve"/>
    <property type="match status" value="1"/>
</dbReference>
<dbReference type="InterPro" id="IPR050900">
    <property type="entry name" value="Transposase_IS3/IS150/IS904"/>
</dbReference>
<evidence type="ECO:0000313" key="3">
    <source>
        <dbReference type="Proteomes" id="UP001500171"/>
    </source>
</evidence>
<protein>
    <recommendedName>
        <fullName evidence="1">Integrase catalytic domain-containing protein</fullName>
    </recommendedName>
</protein>
<dbReference type="InterPro" id="IPR048020">
    <property type="entry name" value="Transpos_IS3"/>
</dbReference>
<reference evidence="3" key="1">
    <citation type="journal article" date="2019" name="Int. J. Syst. Evol. Microbiol.">
        <title>The Global Catalogue of Microorganisms (GCM) 10K type strain sequencing project: providing services to taxonomists for standard genome sequencing and annotation.</title>
        <authorList>
            <consortium name="The Broad Institute Genomics Platform"/>
            <consortium name="The Broad Institute Genome Sequencing Center for Infectious Disease"/>
            <person name="Wu L."/>
            <person name="Ma J."/>
        </authorList>
    </citation>
    <scope>NUCLEOTIDE SEQUENCE [LARGE SCALE GENOMIC DNA]</scope>
    <source>
        <strain evidence="3">JCM 18050</strain>
    </source>
</reference>
<dbReference type="Pfam" id="PF13276">
    <property type="entry name" value="HTH_21"/>
    <property type="match status" value="1"/>
</dbReference>
<dbReference type="PANTHER" id="PTHR46889">
    <property type="entry name" value="TRANSPOSASE INSF FOR INSERTION SEQUENCE IS3B-RELATED"/>
    <property type="match status" value="1"/>
</dbReference>
<dbReference type="Proteomes" id="UP001500171">
    <property type="component" value="Unassembled WGS sequence"/>
</dbReference>